<keyword evidence="5" id="KW-1185">Reference proteome</keyword>
<sequence>MPSPMMARFLTYLLGMIILLSPPASCITAWWTELSPHLAMQDPETGKIVYSACNSNSTPILPVDGLNAFSLNNKPRIGTSIAAAGWYDVGEHTTMASVFYQAEDGALVNGYFVCDFQTGHYNTSGEYIISKTAGVESIHNETGLAVELLSSKDGYRLFFHDEAKTVNVMSYTTTIGEWQLQGTISQDPVGGMALASTHSGQMNISVVFPKDAENLEVSRFFKDETWRLATLPRPLVGNGVNASTNASDIILDSSFKPNFTLPAFSNNLTSLGAMVDQSYVRSIFYLGTDAKLHQVSNINWQWKSMPDQNSGIWPVADVAGGPFATANNVDTNEAWIWYRSNGSLVQLYHGSNGLWAQATRVPSSNATKPLDEGPNETAPLTTSTTATGKPVVLSTGAKTGIGIGVSLGVIALAGVGILFLRRRRRQQEAVAEAARLKEAEAMAQMAPFGNLTWGPESPTEKHGTELVEADAVDTTAPQELANAGERYELVGEGHWREMDATGQNGARRSIGGWREAQAQEAQELQGGKR</sequence>
<evidence type="ECO:0000313" key="5">
    <source>
        <dbReference type="Proteomes" id="UP001327957"/>
    </source>
</evidence>
<evidence type="ECO:0000313" key="4">
    <source>
        <dbReference type="EMBL" id="KAK6224863.1"/>
    </source>
</evidence>
<dbReference type="AlphaFoldDB" id="A0AAV9TNC8"/>
<gene>
    <name evidence="4" type="ORF">QIS74_03190</name>
</gene>
<keyword evidence="2" id="KW-0472">Membrane</keyword>
<dbReference type="Proteomes" id="UP001327957">
    <property type="component" value="Unassembled WGS sequence"/>
</dbReference>
<dbReference type="EMBL" id="JASAOK010000012">
    <property type="protein sequence ID" value="KAK6224863.1"/>
    <property type="molecule type" value="Genomic_DNA"/>
</dbReference>
<reference evidence="4 5" key="1">
    <citation type="submission" date="2023-04" db="EMBL/GenBank/DDBJ databases">
        <title>Colletotrichum tabacum stain YC1 causing leaf anthracnose on Nicotiana tabacum(L.) cv.</title>
        <authorList>
            <person name="Ji Z."/>
            <person name="Wang M."/>
            <person name="Zhang J."/>
            <person name="Wang N."/>
            <person name="Zhou Z."/>
        </authorList>
    </citation>
    <scope>NUCLEOTIDE SEQUENCE [LARGE SCALE GENOMIC DNA]</scope>
    <source>
        <strain evidence="4 5">YC1</strain>
    </source>
</reference>
<evidence type="ECO:0008006" key="6">
    <source>
        <dbReference type="Google" id="ProtNLM"/>
    </source>
</evidence>
<dbReference type="Gene3D" id="2.120.10.70">
    <property type="entry name" value="Fucose-specific lectin"/>
    <property type="match status" value="1"/>
</dbReference>
<evidence type="ECO:0000256" key="1">
    <source>
        <dbReference type="SAM" id="MobiDB-lite"/>
    </source>
</evidence>
<evidence type="ECO:0000256" key="2">
    <source>
        <dbReference type="SAM" id="Phobius"/>
    </source>
</evidence>
<accession>A0AAV9TNC8</accession>
<keyword evidence="3" id="KW-0732">Signal</keyword>
<feature type="signal peptide" evidence="3">
    <location>
        <begin position="1"/>
        <end position="26"/>
    </location>
</feature>
<feature type="chain" id="PRO_5043821687" description="Fucose-specific lectin" evidence="3">
    <location>
        <begin position="27"/>
        <end position="529"/>
    </location>
</feature>
<dbReference type="SUPFAM" id="SSF89372">
    <property type="entry name" value="Fucose-specific lectin"/>
    <property type="match status" value="1"/>
</dbReference>
<keyword evidence="2" id="KW-0812">Transmembrane</keyword>
<feature type="transmembrane region" description="Helical" evidence="2">
    <location>
        <begin position="400"/>
        <end position="420"/>
    </location>
</feature>
<name>A0AAV9TNC8_9PEZI</name>
<evidence type="ECO:0000256" key="3">
    <source>
        <dbReference type="SAM" id="SignalP"/>
    </source>
</evidence>
<keyword evidence="2" id="KW-1133">Transmembrane helix</keyword>
<organism evidence="4 5">
    <name type="scientific">Colletotrichum tabaci</name>
    <dbReference type="NCBI Taxonomy" id="1209068"/>
    <lineage>
        <taxon>Eukaryota</taxon>
        <taxon>Fungi</taxon>
        <taxon>Dikarya</taxon>
        <taxon>Ascomycota</taxon>
        <taxon>Pezizomycotina</taxon>
        <taxon>Sordariomycetes</taxon>
        <taxon>Hypocreomycetidae</taxon>
        <taxon>Glomerellales</taxon>
        <taxon>Glomerellaceae</taxon>
        <taxon>Colletotrichum</taxon>
        <taxon>Colletotrichum destructivum species complex</taxon>
    </lineage>
</organism>
<comment type="caution">
    <text evidence="4">The sequence shown here is derived from an EMBL/GenBank/DDBJ whole genome shotgun (WGS) entry which is preliminary data.</text>
</comment>
<proteinExistence type="predicted"/>
<feature type="region of interest" description="Disordered" evidence="1">
    <location>
        <begin position="364"/>
        <end position="384"/>
    </location>
</feature>
<protein>
    <recommendedName>
        <fullName evidence="6">Fucose-specific lectin</fullName>
    </recommendedName>
</protein>